<evidence type="ECO:0000313" key="2">
    <source>
        <dbReference type="Proteomes" id="UP001153555"/>
    </source>
</evidence>
<reference evidence="1" key="1">
    <citation type="submission" date="2019-12" db="EMBL/GenBank/DDBJ databases">
        <authorList>
            <person name="Scholes J."/>
        </authorList>
    </citation>
    <scope>NUCLEOTIDE SEQUENCE</scope>
</reference>
<protein>
    <submittedName>
        <fullName evidence="1">Uncharacterized protein</fullName>
    </submittedName>
</protein>
<sequence length="126" mass="14321">AQRTPRARGKHGELESVFAQAPSARRVLAESMASSRVFLPKRPAHAACLRKAWRARECCCPSAQRTPRARRKHGDLESAAVPLPTTRATTRETWRRRECCYLLPRPCARQLPMPACSWILSRVREC</sequence>
<gene>
    <name evidence="1" type="ORF">SHERM_05730</name>
</gene>
<dbReference type="Proteomes" id="UP001153555">
    <property type="component" value="Unassembled WGS sequence"/>
</dbReference>
<evidence type="ECO:0000313" key="1">
    <source>
        <dbReference type="EMBL" id="CAA0839161.1"/>
    </source>
</evidence>
<feature type="non-terminal residue" evidence="1">
    <location>
        <position position="1"/>
    </location>
</feature>
<feature type="non-terminal residue" evidence="1">
    <location>
        <position position="126"/>
    </location>
</feature>
<keyword evidence="2" id="KW-1185">Reference proteome</keyword>
<name>A0A9N7RNI2_STRHE</name>
<dbReference type="AlphaFoldDB" id="A0A9N7RNI2"/>
<proteinExistence type="predicted"/>
<organism evidence="1 2">
    <name type="scientific">Striga hermonthica</name>
    <name type="common">Purple witchweed</name>
    <name type="synonym">Buchnera hermonthica</name>
    <dbReference type="NCBI Taxonomy" id="68872"/>
    <lineage>
        <taxon>Eukaryota</taxon>
        <taxon>Viridiplantae</taxon>
        <taxon>Streptophyta</taxon>
        <taxon>Embryophyta</taxon>
        <taxon>Tracheophyta</taxon>
        <taxon>Spermatophyta</taxon>
        <taxon>Magnoliopsida</taxon>
        <taxon>eudicotyledons</taxon>
        <taxon>Gunneridae</taxon>
        <taxon>Pentapetalae</taxon>
        <taxon>asterids</taxon>
        <taxon>lamiids</taxon>
        <taxon>Lamiales</taxon>
        <taxon>Orobanchaceae</taxon>
        <taxon>Buchnereae</taxon>
        <taxon>Striga</taxon>
    </lineage>
</organism>
<dbReference type="EMBL" id="CACSLK010031421">
    <property type="protein sequence ID" value="CAA0839161.1"/>
    <property type="molecule type" value="Genomic_DNA"/>
</dbReference>
<comment type="caution">
    <text evidence="1">The sequence shown here is derived from an EMBL/GenBank/DDBJ whole genome shotgun (WGS) entry which is preliminary data.</text>
</comment>
<accession>A0A9N7RNI2</accession>